<evidence type="ECO:0000313" key="3">
    <source>
        <dbReference type="EMBL" id="CAE7363346.1"/>
    </source>
</evidence>
<accession>A0A812Q3B6</accession>
<sequence length="382" mass="42648">MHMPPVALACRSLHEARQSQQRSKGDISAPLAPEPPFPTVPLHSPCSAKLPHHALKKCLAAAPGPIAMLYGIIPVITDLPLDKALHDKFDCKILRRVHASTATLSGASVRLVMLHGLHGQSLGRTAWSEYSENTPESILAYRKHWEERLQPWASSLSTKRELEEVGFAILQGAVSPQDTDVLLKELPWLLEGGAVKMEQQNKGKGYAYLKQLPVIFATLREVAYEALLPIARAFLDSHKLEVQASRRTFSLRSLPGTLSEFEDLCIKEGQTRPSNLFLWYEEGGENRPHRDVYGEVSFPLQMVLMLHQQGEDFSGGNFFTIVNDRKCEAAMNRGDLLIFRTACLHGCTPVLCGKRATAQRSVLGLQFALRQLLRDRRAKGYR</sequence>
<feature type="domain" description="Fe2OG dioxygenase" evidence="2">
    <location>
        <begin position="271"/>
        <end position="367"/>
    </location>
</feature>
<dbReference type="GO" id="GO:0016491">
    <property type="term" value="F:oxidoreductase activity"/>
    <property type="evidence" value="ECO:0007669"/>
    <property type="project" value="UniProtKB-KW"/>
</dbReference>
<proteinExistence type="inferred from homology"/>
<dbReference type="InterPro" id="IPR005123">
    <property type="entry name" value="Oxoglu/Fe-dep_dioxygenase_dom"/>
</dbReference>
<keyword evidence="1" id="KW-0479">Metal-binding</keyword>
<keyword evidence="4" id="KW-1185">Reference proteome</keyword>
<evidence type="ECO:0000313" key="4">
    <source>
        <dbReference type="Proteomes" id="UP000604046"/>
    </source>
</evidence>
<reference evidence="3" key="1">
    <citation type="submission" date="2021-02" db="EMBL/GenBank/DDBJ databases">
        <authorList>
            <person name="Dougan E. K."/>
            <person name="Rhodes N."/>
            <person name="Thang M."/>
            <person name="Chan C."/>
        </authorList>
    </citation>
    <scope>NUCLEOTIDE SEQUENCE</scope>
</reference>
<dbReference type="InterPro" id="IPR018655">
    <property type="entry name" value="DUF2086"/>
</dbReference>
<dbReference type="Gene3D" id="2.60.120.620">
    <property type="entry name" value="q2cbj1_9rhob like domain"/>
    <property type="match status" value="1"/>
</dbReference>
<dbReference type="GO" id="GO:0046872">
    <property type="term" value="F:metal ion binding"/>
    <property type="evidence" value="ECO:0007669"/>
    <property type="project" value="UniProtKB-KW"/>
</dbReference>
<gene>
    <name evidence="3" type="ORF">SNAT2548_LOCUS19627</name>
</gene>
<dbReference type="SUPFAM" id="SSF51197">
    <property type="entry name" value="Clavaminate synthase-like"/>
    <property type="match status" value="1"/>
</dbReference>
<protein>
    <recommendedName>
        <fullName evidence="2">Fe2OG dioxygenase domain-containing protein</fullName>
    </recommendedName>
</protein>
<dbReference type="PROSITE" id="PS51471">
    <property type="entry name" value="FE2OG_OXY"/>
    <property type="match status" value="1"/>
</dbReference>
<comment type="caution">
    <text evidence="3">The sequence shown here is derived from an EMBL/GenBank/DDBJ whole genome shotgun (WGS) entry which is preliminary data.</text>
</comment>
<keyword evidence="1" id="KW-0408">Iron</keyword>
<evidence type="ECO:0000259" key="2">
    <source>
        <dbReference type="PROSITE" id="PS51471"/>
    </source>
</evidence>
<dbReference type="AlphaFoldDB" id="A0A812Q3B6"/>
<dbReference type="EMBL" id="CAJNDS010002186">
    <property type="protein sequence ID" value="CAE7363346.1"/>
    <property type="molecule type" value="Genomic_DNA"/>
</dbReference>
<dbReference type="Proteomes" id="UP000604046">
    <property type="component" value="Unassembled WGS sequence"/>
</dbReference>
<dbReference type="Pfam" id="PF09859">
    <property type="entry name" value="Oxygenase-NA"/>
    <property type="match status" value="1"/>
</dbReference>
<comment type="similarity">
    <text evidence="1">Belongs to the iron/ascorbate-dependent oxidoreductase family.</text>
</comment>
<organism evidence="3 4">
    <name type="scientific">Symbiodinium natans</name>
    <dbReference type="NCBI Taxonomy" id="878477"/>
    <lineage>
        <taxon>Eukaryota</taxon>
        <taxon>Sar</taxon>
        <taxon>Alveolata</taxon>
        <taxon>Dinophyceae</taxon>
        <taxon>Suessiales</taxon>
        <taxon>Symbiodiniaceae</taxon>
        <taxon>Symbiodinium</taxon>
    </lineage>
</organism>
<name>A0A812Q3B6_9DINO</name>
<evidence type="ECO:0000256" key="1">
    <source>
        <dbReference type="RuleBase" id="RU003682"/>
    </source>
</evidence>
<dbReference type="OrthoDB" id="439635at2759"/>
<keyword evidence="1" id="KW-0560">Oxidoreductase</keyword>